<dbReference type="Proteomes" id="UP000050761">
    <property type="component" value="Unassembled WGS sequence"/>
</dbReference>
<reference evidence="1 2" key="1">
    <citation type="submission" date="2018-11" db="EMBL/GenBank/DDBJ databases">
        <authorList>
            <consortium name="Pathogen Informatics"/>
        </authorList>
    </citation>
    <scope>NUCLEOTIDE SEQUENCE [LARGE SCALE GENOMIC DNA]</scope>
</reference>
<dbReference type="EMBL" id="UZAH01002341">
    <property type="protein sequence ID" value="VDO21773.1"/>
    <property type="molecule type" value="Genomic_DNA"/>
</dbReference>
<accession>A0A3P7UMC4</accession>
<gene>
    <name evidence="1" type="ORF">HPBE_LOCUS1866</name>
</gene>
<keyword evidence="2" id="KW-1185">Reference proteome</keyword>
<dbReference type="WBParaSite" id="HPBE_0000186501-mRNA-1">
    <property type="protein sequence ID" value="HPBE_0000186501-mRNA-1"/>
    <property type="gene ID" value="HPBE_0000186501"/>
</dbReference>
<evidence type="ECO:0000313" key="2">
    <source>
        <dbReference type="Proteomes" id="UP000050761"/>
    </source>
</evidence>
<accession>A0A183F6S3</accession>
<dbReference type="AlphaFoldDB" id="A0A183F6S3"/>
<name>A0A183F6S3_HELPZ</name>
<evidence type="ECO:0000313" key="3">
    <source>
        <dbReference type="WBParaSite" id="HPBE_0000186501-mRNA-1"/>
    </source>
</evidence>
<reference evidence="3" key="2">
    <citation type="submission" date="2019-09" db="UniProtKB">
        <authorList>
            <consortium name="WormBaseParasite"/>
        </authorList>
    </citation>
    <scope>IDENTIFICATION</scope>
</reference>
<organism evidence="2 3">
    <name type="scientific">Heligmosomoides polygyrus</name>
    <name type="common">Parasitic roundworm</name>
    <dbReference type="NCBI Taxonomy" id="6339"/>
    <lineage>
        <taxon>Eukaryota</taxon>
        <taxon>Metazoa</taxon>
        <taxon>Ecdysozoa</taxon>
        <taxon>Nematoda</taxon>
        <taxon>Chromadorea</taxon>
        <taxon>Rhabditida</taxon>
        <taxon>Rhabditina</taxon>
        <taxon>Rhabditomorpha</taxon>
        <taxon>Strongyloidea</taxon>
        <taxon>Heligmosomidae</taxon>
        <taxon>Heligmosomoides</taxon>
    </lineage>
</organism>
<evidence type="ECO:0000313" key="1">
    <source>
        <dbReference type="EMBL" id="VDO21773.1"/>
    </source>
</evidence>
<proteinExistence type="predicted"/>
<sequence length="176" mass="20405">MDSLSPLRVWAFSFDPMSVNRVERVRKERRLHEVLQTYSCFNEFSLRAVMRASCANNFAFREIREVRQPLLDRNPGVRGGLQEKPLHERTDYQLRNKDTGGCVGATPLPCVEDPAGHHANHRGRITYIYHQALSDFDGGTTTGSCDWYHNHHIIPNCRNAGRVRNWQNRHRQPSPR</sequence>
<protein>
    <submittedName>
        <fullName evidence="1 3">Uncharacterized protein</fullName>
    </submittedName>
</protein>